<evidence type="ECO:0000256" key="13">
    <source>
        <dbReference type="HAMAP-Rule" id="MF_00034"/>
    </source>
</evidence>
<gene>
    <name evidence="13" type="primary">ruvC</name>
    <name evidence="15" type="ORF">A2209_02745</name>
</gene>
<comment type="subcellular location">
    <subcellularLocation>
        <location evidence="13">Cytoplasm</location>
    </subcellularLocation>
</comment>
<keyword evidence="10 13" id="KW-0233">DNA recombination</keyword>
<keyword evidence="11 13" id="KW-0234">DNA repair</keyword>
<evidence type="ECO:0000256" key="9">
    <source>
        <dbReference type="ARBA" id="ARBA00023125"/>
    </source>
</evidence>
<sequence>MKLVNKIIALDPGIARTGFAIMTKVDNQITPLEYGCLTTDAKETLEKRLKKLYQELMNIIIKYSPKTMILEKVFFNNNQKTAITVGQAQGVMILAGAMNNLKIEFVTPLQIKSSLTGYGLADKQQVQKMVKTLLNLDQIPKPDDTADALACGLTYLSLHQFADVI</sequence>
<dbReference type="InterPro" id="IPR002176">
    <property type="entry name" value="X-over_junc_endoDNase_RuvC"/>
</dbReference>
<keyword evidence="7 13" id="KW-0378">Hydrolase</keyword>
<dbReference type="EMBL" id="MGBG01000004">
    <property type="protein sequence ID" value="OGK66654.1"/>
    <property type="molecule type" value="Genomic_DNA"/>
</dbReference>
<dbReference type="GO" id="GO:0005737">
    <property type="term" value="C:cytoplasm"/>
    <property type="evidence" value="ECO:0007669"/>
    <property type="project" value="UniProtKB-SubCell"/>
</dbReference>
<dbReference type="NCBIfam" id="TIGR00228">
    <property type="entry name" value="ruvC"/>
    <property type="match status" value="1"/>
</dbReference>
<evidence type="ECO:0000256" key="10">
    <source>
        <dbReference type="ARBA" id="ARBA00023172"/>
    </source>
</evidence>
<comment type="catalytic activity">
    <reaction evidence="12 13">
        <text>Endonucleolytic cleavage at a junction such as a reciprocal single-stranded crossover between two homologous DNA duplexes (Holliday junction).</text>
        <dbReference type="EC" id="3.1.21.10"/>
    </reaction>
</comment>
<keyword evidence="3 13" id="KW-0540">Nuclease</keyword>
<comment type="subunit">
    <text evidence="13">Homodimer which binds Holliday junction (HJ) DNA. The HJ becomes 2-fold symmetrical on binding to RuvC with unstacked arms; it has a different conformation from HJ DNA in complex with RuvA. In the full resolvosome a probable DNA-RuvA(4)-RuvB(12)-RuvC(2) complex forms which resolves the HJ.</text>
</comment>
<evidence type="ECO:0000256" key="7">
    <source>
        <dbReference type="ARBA" id="ARBA00022801"/>
    </source>
</evidence>
<dbReference type="Pfam" id="PF02075">
    <property type="entry name" value="RuvC"/>
    <property type="match status" value="1"/>
</dbReference>
<dbReference type="GO" id="GO:0048476">
    <property type="term" value="C:Holliday junction resolvase complex"/>
    <property type="evidence" value="ECO:0007669"/>
    <property type="project" value="UniProtKB-UniRule"/>
</dbReference>
<dbReference type="NCBIfam" id="NF000711">
    <property type="entry name" value="PRK00039.2-1"/>
    <property type="match status" value="1"/>
</dbReference>
<evidence type="ECO:0000313" key="16">
    <source>
        <dbReference type="Proteomes" id="UP000178450"/>
    </source>
</evidence>
<evidence type="ECO:0000256" key="3">
    <source>
        <dbReference type="ARBA" id="ARBA00022722"/>
    </source>
</evidence>
<dbReference type="Gene3D" id="3.30.420.10">
    <property type="entry name" value="Ribonuclease H-like superfamily/Ribonuclease H"/>
    <property type="match status" value="1"/>
</dbReference>
<evidence type="ECO:0000256" key="5">
    <source>
        <dbReference type="ARBA" id="ARBA00022759"/>
    </source>
</evidence>
<keyword evidence="8 13" id="KW-0460">Magnesium</keyword>
<dbReference type="PANTHER" id="PTHR30194">
    <property type="entry name" value="CROSSOVER JUNCTION ENDODEOXYRIBONUCLEASE RUVC"/>
    <property type="match status" value="1"/>
</dbReference>
<proteinExistence type="inferred from homology"/>
<keyword evidence="9 13" id="KW-0238">DNA-binding</keyword>
<evidence type="ECO:0000256" key="6">
    <source>
        <dbReference type="ARBA" id="ARBA00022763"/>
    </source>
</evidence>
<dbReference type="SUPFAM" id="SSF53098">
    <property type="entry name" value="Ribonuclease H-like"/>
    <property type="match status" value="1"/>
</dbReference>
<evidence type="ECO:0000256" key="11">
    <source>
        <dbReference type="ARBA" id="ARBA00023204"/>
    </source>
</evidence>
<comment type="caution">
    <text evidence="15">The sequence shown here is derived from an EMBL/GenBank/DDBJ whole genome shotgun (WGS) entry which is preliminary data.</text>
</comment>
<dbReference type="GO" id="GO:0006281">
    <property type="term" value="P:DNA repair"/>
    <property type="evidence" value="ECO:0007669"/>
    <property type="project" value="UniProtKB-UniRule"/>
</dbReference>
<feature type="binding site" evidence="13">
    <location>
        <position position="144"/>
    </location>
    <ligand>
        <name>Mg(2+)</name>
        <dbReference type="ChEBI" id="CHEBI:18420"/>
        <label>1</label>
    </ligand>
</feature>
<dbReference type="GO" id="GO:0006310">
    <property type="term" value="P:DNA recombination"/>
    <property type="evidence" value="ECO:0007669"/>
    <property type="project" value="UniProtKB-UniRule"/>
</dbReference>
<organism evidence="15 16">
    <name type="scientific">Candidatus Roizmanbacteria bacterium RIFOXYA1_FULL_41_12</name>
    <dbReference type="NCBI Taxonomy" id="1802082"/>
    <lineage>
        <taxon>Bacteria</taxon>
        <taxon>Candidatus Roizmaniibacteriota</taxon>
    </lineage>
</organism>
<protein>
    <recommendedName>
        <fullName evidence="13 14">Crossover junction endodeoxyribonuclease RuvC</fullName>
        <ecNumber evidence="13 14">3.1.21.10</ecNumber>
    </recommendedName>
    <alternativeName>
        <fullName evidence="13">Holliday junction nuclease RuvC</fullName>
    </alternativeName>
    <alternativeName>
        <fullName evidence="13">Holliday junction resolvase RuvC</fullName>
    </alternativeName>
</protein>
<feature type="binding site" evidence="13">
    <location>
        <position position="11"/>
    </location>
    <ligand>
        <name>Mg(2+)</name>
        <dbReference type="ChEBI" id="CHEBI:18420"/>
        <label>1</label>
    </ligand>
</feature>
<feature type="active site" evidence="13">
    <location>
        <position position="11"/>
    </location>
</feature>
<reference evidence="15 16" key="1">
    <citation type="journal article" date="2016" name="Nat. Commun.">
        <title>Thousands of microbial genomes shed light on interconnected biogeochemical processes in an aquifer system.</title>
        <authorList>
            <person name="Anantharaman K."/>
            <person name="Brown C.T."/>
            <person name="Hug L.A."/>
            <person name="Sharon I."/>
            <person name="Castelle C.J."/>
            <person name="Probst A.J."/>
            <person name="Thomas B.C."/>
            <person name="Singh A."/>
            <person name="Wilkins M.J."/>
            <person name="Karaoz U."/>
            <person name="Brodie E.L."/>
            <person name="Williams K.H."/>
            <person name="Hubbard S.S."/>
            <person name="Banfield J.F."/>
        </authorList>
    </citation>
    <scope>NUCLEOTIDE SEQUENCE [LARGE SCALE GENOMIC DNA]</scope>
</reference>
<feature type="binding site" evidence="13">
    <location>
        <position position="71"/>
    </location>
    <ligand>
        <name>Mg(2+)</name>
        <dbReference type="ChEBI" id="CHEBI:18420"/>
        <label>2</label>
    </ligand>
</feature>
<comment type="cofactor">
    <cofactor evidence="13">
        <name>Mg(2+)</name>
        <dbReference type="ChEBI" id="CHEBI:18420"/>
    </cofactor>
    <text evidence="13">Binds 2 Mg(2+) ion per subunit.</text>
</comment>
<dbReference type="PANTHER" id="PTHR30194:SF3">
    <property type="entry name" value="CROSSOVER JUNCTION ENDODEOXYRIBONUCLEASE RUVC"/>
    <property type="match status" value="1"/>
</dbReference>
<dbReference type="InterPro" id="IPR036397">
    <property type="entry name" value="RNaseH_sf"/>
</dbReference>
<evidence type="ECO:0000256" key="4">
    <source>
        <dbReference type="ARBA" id="ARBA00022723"/>
    </source>
</evidence>
<evidence type="ECO:0000256" key="14">
    <source>
        <dbReference type="NCBIfam" id="TIGR00228"/>
    </source>
</evidence>
<keyword evidence="2 13" id="KW-0963">Cytoplasm</keyword>
<dbReference type="EC" id="3.1.21.10" evidence="13 14"/>
<dbReference type="GO" id="GO:0008821">
    <property type="term" value="F:crossover junction DNA endonuclease activity"/>
    <property type="evidence" value="ECO:0007669"/>
    <property type="project" value="UniProtKB-UniRule"/>
</dbReference>
<evidence type="ECO:0000256" key="8">
    <source>
        <dbReference type="ARBA" id="ARBA00022842"/>
    </source>
</evidence>
<dbReference type="PRINTS" id="PR00696">
    <property type="entry name" value="RSOLVASERUVC"/>
</dbReference>
<dbReference type="Proteomes" id="UP000178450">
    <property type="component" value="Unassembled WGS sequence"/>
</dbReference>
<dbReference type="HAMAP" id="MF_00034">
    <property type="entry name" value="RuvC"/>
    <property type="match status" value="1"/>
</dbReference>
<dbReference type="GO" id="GO:0000287">
    <property type="term" value="F:magnesium ion binding"/>
    <property type="evidence" value="ECO:0007669"/>
    <property type="project" value="UniProtKB-UniRule"/>
</dbReference>
<dbReference type="AlphaFoldDB" id="A0A1F7KFL3"/>
<dbReference type="GO" id="GO:0003677">
    <property type="term" value="F:DNA binding"/>
    <property type="evidence" value="ECO:0007669"/>
    <property type="project" value="UniProtKB-KW"/>
</dbReference>
<feature type="active site" evidence="13">
    <location>
        <position position="71"/>
    </location>
</feature>
<keyword evidence="5 13" id="KW-0255">Endonuclease</keyword>
<evidence type="ECO:0000256" key="1">
    <source>
        <dbReference type="ARBA" id="ARBA00009518"/>
    </source>
</evidence>
<dbReference type="InterPro" id="IPR012337">
    <property type="entry name" value="RNaseH-like_sf"/>
</dbReference>
<keyword evidence="6 13" id="KW-0227">DNA damage</keyword>
<evidence type="ECO:0000256" key="2">
    <source>
        <dbReference type="ARBA" id="ARBA00022490"/>
    </source>
</evidence>
<keyword evidence="4 13" id="KW-0479">Metal-binding</keyword>
<comment type="similarity">
    <text evidence="1 13">Belongs to the RuvC family.</text>
</comment>
<dbReference type="CDD" id="cd16962">
    <property type="entry name" value="RuvC"/>
    <property type="match status" value="1"/>
</dbReference>
<dbReference type="FunFam" id="3.30.420.10:FF:000002">
    <property type="entry name" value="Crossover junction endodeoxyribonuclease RuvC"/>
    <property type="match status" value="1"/>
</dbReference>
<evidence type="ECO:0000256" key="12">
    <source>
        <dbReference type="ARBA" id="ARBA00029354"/>
    </source>
</evidence>
<accession>A0A1F7KFL3</accession>
<feature type="active site" evidence="13">
    <location>
        <position position="144"/>
    </location>
</feature>
<evidence type="ECO:0000313" key="15">
    <source>
        <dbReference type="EMBL" id="OGK66654.1"/>
    </source>
</evidence>
<comment type="function">
    <text evidence="13">The RuvA-RuvB-RuvC complex processes Holliday junction (HJ) DNA during genetic recombination and DNA repair. Endonuclease that resolves HJ intermediates. Cleaves cruciform DNA by making single-stranded nicks across the HJ at symmetrical positions within the homologous arms, yielding a 5'-phosphate and a 3'-hydroxyl group; requires a central core of homology in the junction. The consensus cleavage sequence is 5'-(A/T)TT(C/G)-3'. Cleavage occurs on the 3'-side of the TT dinucleotide at the point of strand exchange. HJ branch migration catalyzed by RuvA-RuvB allows RuvC to scan DNA until it finds its consensus sequence, where it cleaves and resolves the cruciform DNA.</text>
</comment>
<name>A0A1F7KFL3_9BACT</name>